<reference evidence="1" key="1">
    <citation type="journal article" date="2019" name="Environ. Microbiol.">
        <title>Fungal ecological strategies reflected in gene transcription - a case study of two litter decomposers.</title>
        <authorList>
            <person name="Barbi F."/>
            <person name="Kohler A."/>
            <person name="Barry K."/>
            <person name="Baskaran P."/>
            <person name="Daum C."/>
            <person name="Fauchery L."/>
            <person name="Ihrmark K."/>
            <person name="Kuo A."/>
            <person name="LaButti K."/>
            <person name="Lipzen A."/>
            <person name="Morin E."/>
            <person name="Grigoriev I.V."/>
            <person name="Henrissat B."/>
            <person name="Lindahl B."/>
            <person name="Martin F."/>
        </authorList>
    </citation>
    <scope>NUCLEOTIDE SEQUENCE</scope>
    <source>
        <strain evidence="1">JB14</strain>
    </source>
</reference>
<name>A0A6A4GGW4_9AGAR</name>
<gene>
    <name evidence="1" type="ORF">BT96DRAFT_644046</name>
</gene>
<protein>
    <submittedName>
        <fullName evidence="1">Uncharacterized protein</fullName>
    </submittedName>
</protein>
<evidence type="ECO:0000313" key="2">
    <source>
        <dbReference type="Proteomes" id="UP000799118"/>
    </source>
</evidence>
<keyword evidence="2" id="KW-1185">Reference proteome</keyword>
<organism evidence="1 2">
    <name type="scientific">Gymnopus androsaceus JB14</name>
    <dbReference type="NCBI Taxonomy" id="1447944"/>
    <lineage>
        <taxon>Eukaryota</taxon>
        <taxon>Fungi</taxon>
        <taxon>Dikarya</taxon>
        <taxon>Basidiomycota</taxon>
        <taxon>Agaricomycotina</taxon>
        <taxon>Agaricomycetes</taxon>
        <taxon>Agaricomycetidae</taxon>
        <taxon>Agaricales</taxon>
        <taxon>Marasmiineae</taxon>
        <taxon>Omphalotaceae</taxon>
        <taxon>Gymnopus</taxon>
    </lineage>
</organism>
<dbReference type="Proteomes" id="UP000799118">
    <property type="component" value="Unassembled WGS sequence"/>
</dbReference>
<sequence>MASFTVEHCSLASPTKTRAGLPTYSFTFTPFLQALRPVYYLPAKISPCTRLAEPPPQFRVFPPVEQSFRTVLGQFTHLSNNIFATLSMPAVIFDDNLIMTMYLELIGEVRSQLWSSLQDIHARMNNSKWEDGDSDSDVNSLYFTRRSVSSLHWPCRLPVPMNSVLGF</sequence>
<evidence type="ECO:0000313" key="1">
    <source>
        <dbReference type="EMBL" id="KAE9384603.1"/>
    </source>
</evidence>
<dbReference type="EMBL" id="ML770112">
    <property type="protein sequence ID" value="KAE9384603.1"/>
    <property type="molecule type" value="Genomic_DNA"/>
</dbReference>
<proteinExistence type="predicted"/>
<dbReference type="AlphaFoldDB" id="A0A6A4GGW4"/>
<accession>A0A6A4GGW4</accession>